<dbReference type="InterPro" id="IPR024983">
    <property type="entry name" value="CHAT_dom"/>
</dbReference>
<dbReference type="PROSITE" id="PS50088">
    <property type="entry name" value="ANK_REPEAT"/>
    <property type="match status" value="1"/>
</dbReference>
<dbReference type="SUPFAM" id="SSF48403">
    <property type="entry name" value="Ankyrin repeat"/>
    <property type="match status" value="1"/>
</dbReference>
<accession>A0A420PN83</accession>
<dbReference type="VEuPathDB" id="FungiDB:FOXG_07398"/>
<feature type="region of interest" description="Disordered" evidence="3">
    <location>
        <begin position="145"/>
        <end position="164"/>
    </location>
</feature>
<dbReference type="InterPro" id="IPR036770">
    <property type="entry name" value="Ankyrin_rpt-contain_sf"/>
</dbReference>
<dbReference type="EMBL" id="MRCY01000155">
    <property type="protein sequence ID" value="RKK94019.1"/>
    <property type="molecule type" value="Genomic_DNA"/>
</dbReference>
<evidence type="ECO:0000256" key="1">
    <source>
        <dbReference type="PROSITE-ProRule" id="PRU00023"/>
    </source>
</evidence>
<dbReference type="PANTHER" id="PTHR35391">
    <property type="entry name" value="C2H2-TYPE DOMAIN-CONTAINING PROTEIN-RELATED"/>
    <property type="match status" value="1"/>
</dbReference>
<gene>
    <name evidence="5" type="ORF">BFJ68_g15307</name>
</gene>
<feature type="domain" description="CHAT" evidence="4">
    <location>
        <begin position="1564"/>
        <end position="1848"/>
    </location>
</feature>
<dbReference type="Gene3D" id="1.25.40.20">
    <property type="entry name" value="Ankyrin repeat-containing domain"/>
    <property type="match status" value="1"/>
</dbReference>
<dbReference type="Pfam" id="PF12770">
    <property type="entry name" value="CHAT"/>
    <property type="match status" value="1"/>
</dbReference>
<proteinExistence type="predicted"/>
<evidence type="ECO:0000259" key="4">
    <source>
        <dbReference type="Pfam" id="PF12770"/>
    </source>
</evidence>
<dbReference type="VEuPathDB" id="FungiDB:FOMG_04476"/>
<organism evidence="5 6">
    <name type="scientific">Fusarium oxysporum</name>
    <name type="common">Fusarium vascular wilt</name>
    <dbReference type="NCBI Taxonomy" id="5507"/>
    <lineage>
        <taxon>Eukaryota</taxon>
        <taxon>Fungi</taxon>
        <taxon>Dikarya</taxon>
        <taxon>Ascomycota</taxon>
        <taxon>Pezizomycotina</taxon>
        <taxon>Sordariomycetes</taxon>
        <taxon>Hypocreomycetidae</taxon>
        <taxon>Hypocreales</taxon>
        <taxon>Nectriaceae</taxon>
        <taxon>Fusarium</taxon>
        <taxon>Fusarium oxysporum species complex</taxon>
    </lineage>
</organism>
<dbReference type="VEuPathDB" id="FungiDB:FOIG_15434"/>
<dbReference type="Pfam" id="PF12796">
    <property type="entry name" value="Ank_2"/>
    <property type="match status" value="1"/>
</dbReference>
<evidence type="ECO:0000256" key="3">
    <source>
        <dbReference type="SAM" id="MobiDB-lite"/>
    </source>
</evidence>
<evidence type="ECO:0000313" key="6">
    <source>
        <dbReference type="Proteomes" id="UP000285860"/>
    </source>
</evidence>
<dbReference type="PANTHER" id="PTHR35391:SF7">
    <property type="entry name" value="C2H2-TYPE DOMAIN-CONTAINING PROTEIN"/>
    <property type="match status" value="1"/>
</dbReference>
<dbReference type="VEuPathDB" id="FungiDB:FOZG_06271"/>
<dbReference type="SMART" id="SM00248">
    <property type="entry name" value="ANK"/>
    <property type="match status" value="5"/>
</dbReference>
<reference evidence="5 6" key="1">
    <citation type="journal article" date="2018" name="Sci. Rep.">
        <title>Characterisation of pathogen-specific regions and novel effector candidates in Fusarium oxysporum f. sp. cepae.</title>
        <authorList>
            <person name="Armitage A.D."/>
            <person name="Taylor A."/>
            <person name="Sobczyk M.K."/>
            <person name="Baxter L."/>
            <person name="Greenfield B.P."/>
            <person name="Bates H.J."/>
            <person name="Wilson F."/>
            <person name="Jackson A.C."/>
            <person name="Ott S."/>
            <person name="Harrison R.J."/>
            <person name="Clarkson J.P."/>
        </authorList>
    </citation>
    <scope>NUCLEOTIDE SEQUENCE [LARGE SCALE GENOMIC DNA]</scope>
    <source>
        <strain evidence="5 6">Fo_A28</strain>
    </source>
</reference>
<dbReference type="VEuPathDB" id="FungiDB:FOMG_15921"/>
<dbReference type="VEuPathDB" id="FungiDB:FOZG_14502"/>
<feature type="repeat" description="ANK" evidence="1">
    <location>
        <begin position="469"/>
        <end position="501"/>
    </location>
</feature>
<comment type="caution">
    <text evidence="5">The sequence shown here is derived from an EMBL/GenBank/DDBJ whole genome shotgun (WGS) entry which is preliminary data.</text>
</comment>
<keyword evidence="2" id="KW-0175">Coiled coil</keyword>
<dbReference type="InterPro" id="IPR002110">
    <property type="entry name" value="Ankyrin_rpt"/>
</dbReference>
<sequence length="1871" mass="208816">MRPDESPTIHHAARLCSELFERIFESMGSESPLFLPAEELRGRFHLWATYLGVDIPGFKAAEAAIHRLFILAEAIRQEARRSHIKRHGTNNQHPALLYYSLINTTYPNVRSSLCNQLGASIYIRGQSLLYLKVHSQKLAFERHDQNRVQDAADKSPALKGTGQGSDHCMNCQSVDQVPLALVSGTVQSGFDHSMFSRIAKDNKPLESSVNDDWAMCDDREDSFYYPLKPEKTNDHRYLSCTLCGNLLEESGLTREAWEAHVDQDLQPYVCISEECREPPAYFIRKEDWLNHMQTRHSLTWTEKIHTEQWYCDIDHPSHLVFDEKDLFVNHLKADHGKQLTKSRLDGRARRNRRIVQREPFICPLCGCVPDGLEVCTQEQLSYHIAGHLKSLAYLSLSYMDDGRALLSLAVKKGHEAIVKLLLASDRLDPNVKDQYGWTPLWHAAAKGYEAIVKLLLGTGKVDLEVKDVYGWTASLWAAANEREAILKLLLDAGVDVGSKDPSGRTMLWWAVTRVPGGGHHDVIERLIAASADANASAAKFGGRTAIQASSESDLLDIVEKLVATNNASMATLSHMAVYEGVLGSLPLLGQFPSGFLEERSSSESATIDPPFQIQAETYCRSLLKLGIIAMLQGEPGYACTSFKQAIKLSESRYPDVHIPAITYLIQCLYMQFKWSAAGSNISSVELDGIFDFITEIKHLQASLHSAIDYKHDLVRRLRALLELQRCLVTSRPHIPTSVEIDLARGIGTESVAQAIQNCRLSGVSEAEILPFEVELAYIYRVVGDRDRFHSVMDSVVPLKPTDFMLRAYHQLRLGDASAVTFGAPETWNMLLEQGTESNAQPRDDESTHFAMPLSEDLQAATSYYRNADVLYESVQHTRGQAAVQLRLGYLATLGIFSSSSATPTAYEVALAHVSHAKLLYGQAGDIAGVQVATAHSCLCRLGLAQFPEDSDAAKAIGQYGKEKGSYSLAFGLGLFFAKYARRWLVFLGDYEKALAAHKLAAAVFQGLGLKLSHAYSICDQLSVHELLGDQSMIYITAEEASNLCLEIERERPRTSRISQMALNHAVHVLGKIFQHANKRADPERLACIADILREWRRRGPSVSVKQLLSRQIELNQNIQSAMNEGRMADIEELFARLNGLNLDPVEFQTQGAYNLIDHFISLTAAMAPLYRSRQAVRNGDSNRAEDLWRETESALTAHPTSESEVLLASLSVSKRDFEAAAAHARAYKDQLVAAELHESIGTDRETKELLQRKKWQEKTRILSLFVRVRLYEDAKSMVKELELEWGPDWWSLYEYPVWENLSIIAQVSRGLGEYERACDYYERAMEAFDKRRHALSADDHKIALAGDSVVQDIYFGAAHAAARWHLSTRQSGDEFLSPQVKRAFAAIERGKARSLLDLIEGAIPNHNADASVGSQWQQYKVEGTKLATLRSLLATCYQAQHLDRRTESRLKTKIQEKEKQLQELERKLSAGGSVSLSAIGTVLSLPSLCKLLPEDTALLQYCYSRENMVVWKITASGMREVFVVDVPESCLESHILQYHKACATGSSGTRDHESWLATKLLPFKSLDESRLIIVTYRCLHQLPFHALPYQGQLLMSNKTISYLPSPSVFGHLQSDPAPETDFSILAVGNPSNMSSKNSLTLEERPLPSLPSARVEVEAIGQLVEGTRALTGPNATKKAVSSLLGNYRVLHFATHGSLSTEVPMLSAIHLAEGENITVEDLMWRHLRADLVILSACKTGRGELTSGDDMIGFARALLAAGVKNVLVSLWRVDDAVTSFLMIKFYEHLKKEWFPARALQAAQLATRHATQQEVQKFLRRVRHIEPELELGEAAHADNYSHPMYWAPFIVISSCYKVIVGSLDALCPDDAESAV</sequence>
<feature type="coiled-coil region" evidence="2">
    <location>
        <begin position="1447"/>
        <end position="1474"/>
    </location>
</feature>
<dbReference type="VEuPathDB" id="FungiDB:FOXG_06741"/>
<name>A0A420PN83_FUSOX</name>
<evidence type="ECO:0000313" key="5">
    <source>
        <dbReference type="EMBL" id="RKK94019.1"/>
    </source>
</evidence>
<evidence type="ECO:0000256" key="2">
    <source>
        <dbReference type="SAM" id="Coils"/>
    </source>
</evidence>
<keyword evidence="1" id="KW-0040">ANK repeat</keyword>
<protein>
    <recommendedName>
        <fullName evidence="4">CHAT domain-containing protein</fullName>
    </recommendedName>
</protein>
<dbReference type="Proteomes" id="UP000285860">
    <property type="component" value="Unassembled WGS sequence"/>
</dbReference>